<organism evidence="1 2">
    <name type="scientific">Batillaria attramentaria</name>
    <dbReference type="NCBI Taxonomy" id="370345"/>
    <lineage>
        <taxon>Eukaryota</taxon>
        <taxon>Metazoa</taxon>
        <taxon>Spiralia</taxon>
        <taxon>Lophotrochozoa</taxon>
        <taxon>Mollusca</taxon>
        <taxon>Gastropoda</taxon>
        <taxon>Caenogastropoda</taxon>
        <taxon>Sorbeoconcha</taxon>
        <taxon>Cerithioidea</taxon>
        <taxon>Batillariidae</taxon>
        <taxon>Batillaria</taxon>
    </lineage>
</organism>
<feature type="non-terminal residue" evidence="1">
    <location>
        <position position="1"/>
    </location>
</feature>
<accession>A0ABD0KK68</accession>
<sequence>NPSTSKFQFCQERLAPIRRAIFYVPLGASDACVVFDKGLIIEVKAHVSFRPDDVNSRARWSVS</sequence>
<dbReference type="AlphaFoldDB" id="A0ABD0KK68"/>
<dbReference type="EMBL" id="JACVVK020000164">
    <property type="protein sequence ID" value="KAK7487472.1"/>
    <property type="molecule type" value="Genomic_DNA"/>
</dbReference>
<evidence type="ECO:0000313" key="1">
    <source>
        <dbReference type="EMBL" id="KAK7487472.1"/>
    </source>
</evidence>
<name>A0ABD0KK68_9CAEN</name>
<reference evidence="1 2" key="1">
    <citation type="journal article" date="2023" name="Sci. Data">
        <title>Genome assembly of the Korean intertidal mud-creeper Batillaria attramentaria.</title>
        <authorList>
            <person name="Patra A.K."/>
            <person name="Ho P.T."/>
            <person name="Jun S."/>
            <person name="Lee S.J."/>
            <person name="Kim Y."/>
            <person name="Won Y.J."/>
        </authorList>
    </citation>
    <scope>NUCLEOTIDE SEQUENCE [LARGE SCALE GENOMIC DNA]</scope>
    <source>
        <strain evidence="1">Wonlab-2016</strain>
    </source>
</reference>
<comment type="caution">
    <text evidence="1">The sequence shown here is derived from an EMBL/GenBank/DDBJ whole genome shotgun (WGS) entry which is preliminary data.</text>
</comment>
<keyword evidence="2" id="KW-1185">Reference proteome</keyword>
<proteinExistence type="predicted"/>
<dbReference type="Proteomes" id="UP001519460">
    <property type="component" value="Unassembled WGS sequence"/>
</dbReference>
<gene>
    <name evidence="1" type="ORF">BaRGS_00021313</name>
</gene>
<protein>
    <submittedName>
        <fullName evidence="1">Uncharacterized protein</fullName>
    </submittedName>
</protein>
<evidence type="ECO:0000313" key="2">
    <source>
        <dbReference type="Proteomes" id="UP001519460"/>
    </source>
</evidence>